<comment type="caution">
    <text evidence="2">The sequence shown here is derived from an EMBL/GenBank/DDBJ whole genome shotgun (WGS) entry which is preliminary data.</text>
</comment>
<dbReference type="PANTHER" id="PTHR37919:SF2">
    <property type="entry name" value="EXPERA DOMAIN-CONTAINING PROTEIN"/>
    <property type="match status" value="1"/>
</dbReference>
<feature type="transmembrane region" description="Helical" evidence="1">
    <location>
        <begin position="12"/>
        <end position="34"/>
    </location>
</feature>
<feature type="transmembrane region" description="Helical" evidence="1">
    <location>
        <begin position="87"/>
        <end position="106"/>
    </location>
</feature>
<evidence type="ECO:0000256" key="1">
    <source>
        <dbReference type="SAM" id="Phobius"/>
    </source>
</evidence>
<proteinExistence type="predicted"/>
<keyword evidence="1" id="KW-0472">Membrane</keyword>
<feature type="transmembrane region" description="Helical" evidence="1">
    <location>
        <begin position="160"/>
        <end position="179"/>
    </location>
</feature>
<dbReference type="AlphaFoldDB" id="A0AAV9X1T7"/>
<keyword evidence="1" id="KW-0812">Transmembrane</keyword>
<keyword evidence="3" id="KW-1185">Reference proteome</keyword>
<dbReference type="PANTHER" id="PTHR37919">
    <property type="entry name" value="PROTEIN CBG05606"/>
    <property type="match status" value="1"/>
</dbReference>
<evidence type="ECO:0000313" key="3">
    <source>
        <dbReference type="Proteomes" id="UP001365542"/>
    </source>
</evidence>
<gene>
    <name evidence="2" type="ORF">TWF694_004608</name>
</gene>
<organism evidence="2 3">
    <name type="scientific">Orbilia ellipsospora</name>
    <dbReference type="NCBI Taxonomy" id="2528407"/>
    <lineage>
        <taxon>Eukaryota</taxon>
        <taxon>Fungi</taxon>
        <taxon>Dikarya</taxon>
        <taxon>Ascomycota</taxon>
        <taxon>Pezizomycotina</taxon>
        <taxon>Orbiliomycetes</taxon>
        <taxon>Orbiliales</taxon>
        <taxon>Orbiliaceae</taxon>
        <taxon>Orbilia</taxon>
    </lineage>
</organism>
<keyword evidence="1" id="KW-1133">Transmembrane helix</keyword>
<feature type="transmembrane region" description="Helical" evidence="1">
    <location>
        <begin position="118"/>
        <end position="140"/>
    </location>
</feature>
<evidence type="ECO:0000313" key="2">
    <source>
        <dbReference type="EMBL" id="KAK6527624.1"/>
    </source>
</evidence>
<name>A0AAV9X1T7_9PEZI</name>
<protein>
    <recommendedName>
        <fullName evidence="4">Emopamil-binding protein</fullName>
    </recommendedName>
</protein>
<evidence type="ECO:0008006" key="4">
    <source>
        <dbReference type="Google" id="ProtNLM"/>
    </source>
</evidence>
<reference evidence="2 3" key="1">
    <citation type="submission" date="2019-10" db="EMBL/GenBank/DDBJ databases">
        <authorList>
            <person name="Palmer J.M."/>
        </authorList>
    </citation>
    <scope>NUCLEOTIDE SEQUENCE [LARGE SCALE GENOMIC DNA]</scope>
    <source>
        <strain evidence="2 3">TWF694</strain>
    </source>
</reference>
<dbReference type="EMBL" id="JAVHJO010000015">
    <property type="protein sequence ID" value="KAK6527624.1"/>
    <property type="molecule type" value="Genomic_DNA"/>
</dbReference>
<sequence>MAAKTWSHTPSSFFLLWLSISLTLVTWDLGYVFFRPHSMPGGKYHIFWKPYSIYCEVDLVYGFKHYEDGEGFNPAQSTLNFFETSMYLYYIYLVRSYAGAAGAKVGKFGQTRMVGSPAAKAVVWGLVASMATFWKTALYFLQEILGNYKHIGHNSPSMLFWYWILPNTPWIIVPLYMTYSFGSEIVEGLTVASTGSEENGVKKVK</sequence>
<dbReference type="Proteomes" id="UP001365542">
    <property type="component" value="Unassembled WGS sequence"/>
</dbReference>
<accession>A0AAV9X1T7</accession>